<feature type="compositionally biased region" description="Basic residues" evidence="1">
    <location>
        <begin position="295"/>
        <end position="312"/>
    </location>
</feature>
<gene>
    <name evidence="3" type="ORF">P170DRAFT_478638</name>
</gene>
<feature type="compositionally biased region" description="Polar residues" evidence="1">
    <location>
        <begin position="322"/>
        <end position="331"/>
    </location>
</feature>
<accession>A0A2I2FYI5</accession>
<sequence>MNRMLFFWTSFVTLALWGAMKPLPDTRPQQALANRIKDAFATTFVAQSISDLVDLSPSPRELYVAWAGCSIPGTCDVGHPIETGLTLYCRLEDVHPSCKPSDKPSGWDDTEPRRYARGTLPNLRSSHVGLFAVCAYLGSEYRRIRKRLSDLTIVSVFASLDFMDRHVKCFGASAAHVWEQSPQTIEGADKRFGQIDYLVNPPRPSWWSRELFPNDPTFFASSKHDPEPEGTECANASLTTPAEGADDSVRNPAKSAKGTEGADDLPTTPAKGKKVAKGKKAVKDSPKAPEEGSKSKNRPSQKKRRSLAKKQRERAEAEKAGNQGSSGTATDSPPEAGPSSTHRTGQRPELEPVEETAVAEDEAGDAEGSQGGRNNGPSQKTRRRLAKQSLASLNELPRFEPEDLLDGPSGTATDSPPEAGPSSLHLTGQRPDVQQVDSQETATADGGEGADKEPPGQRKNRPSQKARRRSAKRKTEDLGVEIQTVPDDPSQGPS</sequence>
<feature type="signal peptide" evidence="2">
    <location>
        <begin position="1"/>
        <end position="22"/>
    </location>
</feature>
<feature type="compositionally biased region" description="Acidic residues" evidence="1">
    <location>
        <begin position="351"/>
        <end position="365"/>
    </location>
</feature>
<proteinExistence type="predicted"/>
<dbReference type="GeneID" id="36561277"/>
<dbReference type="RefSeq" id="XP_024700997.1">
    <property type="nucleotide sequence ID" value="XM_024853579.1"/>
</dbReference>
<feature type="region of interest" description="Disordered" evidence="1">
    <location>
        <begin position="218"/>
        <end position="494"/>
    </location>
</feature>
<reference evidence="3 4" key="1">
    <citation type="submission" date="2016-12" db="EMBL/GenBank/DDBJ databases">
        <title>The genomes of Aspergillus section Nigri reveals drivers in fungal speciation.</title>
        <authorList>
            <consortium name="DOE Joint Genome Institute"/>
            <person name="Vesth T.C."/>
            <person name="Nybo J."/>
            <person name="Theobald S."/>
            <person name="Brandl J."/>
            <person name="Frisvad J.C."/>
            <person name="Nielsen K.F."/>
            <person name="Lyhne E.K."/>
            <person name="Kogle M.E."/>
            <person name="Kuo A."/>
            <person name="Riley R."/>
            <person name="Clum A."/>
            <person name="Nolan M."/>
            <person name="Lipzen A."/>
            <person name="Salamov A."/>
            <person name="Henrissat B."/>
            <person name="Wiebenga A."/>
            <person name="De Vries R.P."/>
            <person name="Grigoriev I.V."/>
            <person name="Mortensen U.H."/>
            <person name="Andersen M.R."/>
            <person name="Baker S.E."/>
        </authorList>
    </citation>
    <scope>NUCLEOTIDE SEQUENCE [LARGE SCALE GENOMIC DNA]</scope>
    <source>
        <strain evidence="3 4">IBT 23096</strain>
    </source>
</reference>
<feature type="compositionally biased region" description="Basic residues" evidence="1">
    <location>
        <begin position="458"/>
        <end position="472"/>
    </location>
</feature>
<dbReference type="AlphaFoldDB" id="A0A2I2FYI5"/>
<dbReference type="Proteomes" id="UP000234275">
    <property type="component" value="Unassembled WGS sequence"/>
</dbReference>
<comment type="caution">
    <text evidence="3">The sequence shown here is derived from an EMBL/GenBank/DDBJ whole genome shotgun (WGS) entry which is preliminary data.</text>
</comment>
<dbReference type="VEuPathDB" id="FungiDB:P170DRAFT_478638"/>
<evidence type="ECO:0000256" key="2">
    <source>
        <dbReference type="SAM" id="SignalP"/>
    </source>
</evidence>
<evidence type="ECO:0000313" key="4">
    <source>
        <dbReference type="Proteomes" id="UP000234275"/>
    </source>
</evidence>
<name>A0A2I2FYI5_9EURO</name>
<evidence type="ECO:0000256" key="1">
    <source>
        <dbReference type="SAM" id="MobiDB-lite"/>
    </source>
</evidence>
<keyword evidence="2" id="KW-0732">Signal</keyword>
<protein>
    <submittedName>
        <fullName evidence="3">Uncharacterized protein</fullName>
    </submittedName>
</protein>
<organism evidence="3 4">
    <name type="scientific">Aspergillus steynii IBT 23096</name>
    <dbReference type="NCBI Taxonomy" id="1392250"/>
    <lineage>
        <taxon>Eukaryota</taxon>
        <taxon>Fungi</taxon>
        <taxon>Dikarya</taxon>
        <taxon>Ascomycota</taxon>
        <taxon>Pezizomycotina</taxon>
        <taxon>Eurotiomycetes</taxon>
        <taxon>Eurotiomycetidae</taxon>
        <taxon>Eurotiales</taxon>
        <taxon>Aspergillaceae</taxon>
        <taxon>Aspergillus</taxon>
        <taxon>Aspergillus subgen. Circumdati</taxon>
    </lineage>
</organism>
<feature type="chain" id="PRO_5014192237" evidence="2">
    <location>
        <begin position="23"/>
        <end position="494"/>
    </location>
</feature>
<keyword evidence="4" id="KW-1185">Reference proteome</keyword>
<feature type="compositionally biased region" description="Basic residues" evidence="1">
    <location>
        <begin position="271"/>
        <end position="280"/>
    </location>
</feature>
<evidence type="ECO:0000313" key="3">
    <source>
        <dbReference type="EMBL" id="PLB45695.1"/>
    </source>
</evidence>
<dbReference type="EMBL" id="MSFO01000007">
    <property type="protein sequence ID" value="PLB45695.1"/>
    <property type="molecule type" value="Genomic_DNA"/>
</dbReference>
<feature type="compositionally biased region" description="Basic and acidic residues" evidence="1">
    <location>
        <begin position="281"/>
        <end position="294"/>
    </location>
</feature>